<proteinExistence type="predicted"/>
<dbReference type="Proteomes" id="UP001055072">
    <property type="component" value="Unassembled WGS sequence"/>
</dbReference>
<gene>
    <name evidence="1" type="ORF">BDY19DRAFT_954991</name>
</gene>
<evidence type="ECO:0000313" key="2">
    <source>
        <dbReference type="Proteomes" id="UP001055072"/>
    </source>
</evidence>
<reference evidence="1" key="1">
    <citation type="journal article" date="2021" name="Environ. Microbiol.">
        <title>Gene family expansions and transcriptome signatures uncover fungal adaptations to wood decay.</title>
        <authorList>
            <person name="Hage H."/>
            <person name="Miyauchi S."/>
            <person name="Viragh M."/>
            <person name="Drula E."/>
            <person name="Min B."/>
            <person name="Chaduli D."/>
            <person name="Navarro D."/>
            <person name="Favel A."/>
            <person name="Norest M."/>
            <person name="Lesage-Meessen L."/>
            <person name="Balint B."/>
            <person name="Merenyi Z."/>
            <person name="de Eugenio L."/>
            <person name="Morin E."/>
            <person name="Martinez A.T."/>
            <person name="Baldrian P."/>
            <person name="Stursova M."/>
            <person name="Martinez M.J."/>
            <person name="Novotny C."/>
            <person name="Magnuson J.K."/>
            <person name="Spatafora J.W."/>
            <person name="Maurice S."/>
            <person name="Pangilinan J."/>
            <person name="Andreopoulos W."/>
            <person name="LaButti K."/>
            <person name="Hundley H."/>
            <person name="Na H."/>
            <person name="Kuo A."/>
            <person name="Barry K."/>
            <person name="Lipzen A."/>
            <person name="Henrissat B."/>
            <person name="Riley R."/>
            <person name="Ahrendt S."/>
            <person name="Nagy L.G."/>
            <person name="Grigoriev I.V."/>
            <person name="Martin F."/>
            <person name="Rosso M.N."/>
        </authorList>
    </citation>
    <scope>NUCLEOTIDE SEQUENCE</scope>
    <source>
        <strain evidence="1">CBS 384.51</strain>
    </source>
</reference>
<evidence type="ECO:0000313" key="1">
    <source>
        <dbReference type="EMBL" id="KAI0087299.1"/>
    </source>
</evidence>
<sequence>MSAPLLAIALVVSSSKGSTLVCRWPPHPTSYPRLRRPRPFHDSTCYQADNPWRTVSDAYPSIPCEEHPLDHDEYLWRRPHVTRERSLSLTHARSHPASRRASPSKDIEDSLILDGNDDSSIPDEYDELLGYSAEFLASLLTPHIAMCHQKFELAIDDLAFLGHPVCSDPDGSWRFPVEKNKATSRGRGSRKDRGQTQSPQIQDSSLTPEKTGKEANIPVPGTNSGLQTFHLVLILDRPDPSSAASGNLGKYYDVMYEQIAFALTAVLYQEQVLNNFVEIECEKMGTLRDDCISRGQPYETYLTEAMKASTIALAMKTAFEALKKDEIANITIREFPLELQLPPYLGALLHSDDPLEVDLTDRENGDDEANDGAASWGTDMSFAWRLPSLTPWKALLRLDEGEHGYELYMKLRGPQLNPEDRELAEQLLRFLEMTTVTLCLADLASLLDWDLEGQVYPTVRWLVRHKRAKLVDVVHSGLRTIFALPQILPAPISALTADFERSFNHPSLPPFPKLLSQISTSTNTSAHFYGAVVRSRDMLPLYHEVVIWMLKRDLLITLHLRVRVFATPALKERVRIRRELALARQGRVRSRSISVAGPTSREESTDERHHHKERRGSESKGSDAADSSPIDYWMSMSPKHARAQARKMSPALRYVKRDRSLSLVYHPSDMSEKNGEEEDEDGLFDEDIDLPSSVGVDVKHLESGTGATIIPDPGRANAVERLWLSAMSEDKAPYIARRFEHISQYFDGKCSDDEILYKADISRKQLREVLHHYDEYLQTFLHPS</sequence>
<accession>A0ACB8TZH4</accession>
<protein>
    <submittedName>
        <fullName evidence="1">Nitrogen permease regulator of amino acid transport activity 3-domain-containing protein</fullName>
    </submittedName>
</protein>
<organism evidence="1 2">
    <name type="scientific">Irpex rosettiformis</name>
    <dbReference type="NCBI Taxonomy" id="378272"/>
    <lineage>
        <taxon>Eukaryota</taxon>
        <taxon>Fungi</taxon>
        <taxon>Dikarya</taxon>
        <taxon>Basidiomycota</taxon>
        <taxon>Agaricomycotina</taxon>
        <taxon>Agaricomycetes</taxon>
        <taxon>Polyporales</taxon>
        <taxon>Irpicaceae</taxon>
        <taxon>Irpex</taxon>
    </lineage>
</organism>
<dbReference type="EMBL" id="MU274918">
    <property type="protein sequence ID" value="KAI0087299.1"/>
    <property type="molecule type" value="Genomic_DNA"/>
</dbReference>
<comment type="caution">
    <text evidence="1">The sequence shown here is derived from an EMBL/GenBank/DDBJ whole genome shotgun (WGS) entry which is preliminary data.</text>
</comment>
<keyword evidence="2" id="KW-1185">Reference proteome</keyword>
<name>A0ACB8TZH4_9APHY</name>